<dbReference type="InParanoid" id="A0A1I4IUK1"/>
<dbReference type="GO" id="GO:0005886">
    <property type="term" value="C:plasma membrane"/>
    <property type="evidence" value="ECO:0007669"/>
    <property type="project" value="UniProtKB-SubCell"/>
</dbReference>
<evidence type="ECO:0000256" key="6">
    <source>
        <dbReference type="SAM" id="Phobius"/>
    </source>
</evidence>
<evidence type="ECO:0000256" key="2">
    <source>
        <dbReference type="ARBA" id="ARBA00022475"/>
    </source>
</evidence>
<dbReference type="RefSeq" id="WP_091328038.1">
    <property type="nucleotide sequence ID" value="NZ_FOSW01000013.1"/>
</dbReference>
<evidence type="ECO:0000256" key="4">
    <source>
        <dbReference type="ARBA" id="ARBA00022989"/>
    </source>
</evidence>
<accession>A0A1I4IUK1</accession>
<evidence type="ECO:0000313" key="8">
    <source>
        <dbReference type="Proteomes" id="UP000199152"/>
    </source>
</evidence>
<keyword evidence="8" id="KW-1185">Reference proteome</keyword>
<feature type="transmembrane region" description="Helical" evidence="6">
    <location>
        <begin position="55"/>
        <end position="73"/>
    </location>
</feature>
<keyword evidence="5 6" id="KW-0472">Membrane</keyword>
<organism evidence="7 8">
    <name type="scientific">Geodermatophilus ruber</name>
    <dbReference type="NCBI Taxonomy" id="504800"/>
    <lineage>
        <taxon>Bacteria</taxon>
        <taxon>Bacillati</taxon>
        <taxon>Actinomycetota</taxon>
        <taxon>Actinomycetes</taxon>
        <taxon>Geodermatophilales</taxon>
        <taxon>Geodermatophilaceae</taxon>
        <taxon>Geodermatophilus</taxon>
    </lineage>
</organism>
<feature type="transmembrane region" description="Helical" evidence="6">
    <location>
        <begin position="85"/>
        <end position="103"/>
    </location>
</feature>
<dbReference type="EMBL" id="FOSW01000013">
    <property type="protein sequence ID" value="SFL57653.1"/>
    <property type="molecule type" value="Genomic_DNA"/>
</dbReference>
<evidence type="ECO:0000256" key="5">
    <source>
        <dbReference type="ARBA" id="ARBA00023136"/>
    </source>
</evidence>
<protein>
    <recommendedName>
        <fullName evidence="9">Phosphate-starvation-inducible E</fullName>
    </recommendedName>
</protein>
<dbReference type="Pfam" id="PF06146">
    <property type="entry name" value="PsiE"/>
    <property type="match status" value="1"/>
</dbReference>
<sequence>MTRVLVRGVHYGESLVFATLALLLFGIAVLVLVQTTRSLITPPEPEAFAETVTKALNGVLFVVIVVEVLRTIVAHVQGEGLRLQPFLVIAIVSTVRHILTVAARLSLAGEKNEMLLVLELLASAGVVLILVLALVMLRRWAGLEEP</sequence>
<name>A0A1I4IUK1_9ACTN</name>
<comment type="subcellular location">
    <subcellularLocation>
        <location evidence="1">Cell membrane</location>
        <topology evidence="1">Multi-pass membrane protein</topology>
    </subcellularLocation>
</comment>
<evidence type="ECO:0000256" key="3">
    <source>
        <dbReference type="ARBA" id="ARBA00022692"/>
    </source>
</evidence>
<proteinExistence type="predicted"/>
<keyword evidence="3 6" id="KW-0812">Transmembrane</keyword>
<dbReference type="InterPro" id="IPR020948">
    <property type="entry name" value="P_starv_induced_PsiE-like"/>
</dbReference>
<feature type="transmembrane region" description="Helical" evidence="6">
    <location>
        <begin position="12"/>
        <end position="35"/>
    </location>
</feature>
<keyword evidence="4 6" id="KW-1133">Transmembrane helix</keyword>
<reference evidence="7 8" key="1">
    <citation type="submission" date="2016-10" db="EMBL/GenBank/DDBJ databases">
        <authorList>
            <person name="de Groot N.N."/>
        </authorList>
    </citation>
    <scope>NUCLEOTIDE SEQUENCE [LARGE SCALE GENOMIC DNA]</scope>
    <source>
        <strain evidence="7 8">DSM 45317</strain>
    </source>
</reference>
<gene>
    <name evidence="7" type="ORF">SAMN04488085_113124</name>
</gene>
<dbReference type="Proteomes" id="UP000199152">
    <property type="component" value="Unassembled WGS sequence"/>
</dbReference>
<feature type="transmembrane region" description="Helical" evidence="6">
    <location>
        <begin position="115"/>
        <end position="137"/>
    </location>
</feature>
<evidence type="ECO:0000313" key="7">
    <source>
        <dbReference type="EMBL" id="SFL57653.1"/>
    </source>
</evidence>
<keyword evidence="2" id="KW-1003">Cell membrane</keyword>
<dbReference type="AlphaFoldDB" id="A0A1I4IUK1"/>
<evidence type="ECO:0008006" key="9">
    <source>
        <dbReference type="Google" id="ProtNLM"/>
    </source>
</evidence>
<evidence type="ECO:0000256" key="1">
    <source>
        <dbReference type="ARBA" id="ARBA00004651"/>
    </source>
</evidence>